<evidence type="ECO:0000256" key="7">
    <source>
        <dbReference type="ARBA" id="ARBA00022989"/>
    </source>
</evidence>
<keyword evidence="4" id="KW-0812">Transmembrane</keyword>
<evidence type="ECO:0000256" key="5">
    <source>
        <dbReference type="ARBA" id="ARBA00022787"/>
    </source>
</evidence>
<dbReference type="InterPro" id="IPR012621">
    <property type="entry name" value="Tom7"/>
</dbReference>
<evidence type="ECO:0000313" key="11">
    <source>
        <dbReference type="Proteomes" id="UP001146120"/>
    </source>
</evidence>
<reference evidence="10" key="1">
    <citation type="submission" date="2022-11" db="EMBL/GenBank/DDBJ databases">
        <authorList>
            <person name="Morgan W.R."/>
            <person name="Tartar A."/>
        </authorList>
    </citation>
    <scope>NUCLEOTIDE SEQUENCE</scope>
    <source>
        <strain evidence="10">ARSEF 373</strain>
    </source>
</reference>
<evidence type="ECO:0000313" key="10">
    <source>
        <dbReference type="EMBL" id="DBA00413.1"/>
    </source>
</evidence>
<keyword evidence="3" id="KW-0813">Transport</keyword>
<evidence type="ECO:0008006" key="12">
    <source>
        <dbReference type="Google" id="ProtNLM"/>
    </source>
</evidence>
<evidence type="ECO:0000256" key="3">
    <source>
        <dbReference type="ARBA" id="ARBA00022448"/>
    </source>
</evidence>
<dbReference type="Pfam" id="PF08038">
    <property type="entry name" value="Tom7"/>
    <property type="match status" value="1"/>
</dbReference>
<dbReference type="AlphaFoldDB" id="A0AAV2Z0F7"/>
<comment type="subcellular location">
    <subcellularLocation>
        <location evidence="1">Mitochondrion outer membrane</location>
        <topology evidence="1">Single-pass membrane protein</topology>
    </subcellularLocation>
</comment>
<evidence type="ECO:0000256" key="6">
    <source>
        <dbReference type="ARBA" id="ARBA00022927"/>
    </source>
</evidence>
<sequence>MVLATSASRRAMWKRQVAHELEMISDARTDDNSMTFRMPNGEEIHNISKLYQKRCRKDEERKAHRFMRSSIVGSRSPVGAAVRQPLDPDFNMTQRINNVPDALYNTDCGNKKTLQRGLEDGTNPCSAAFNSTKDRFASTAAYRASTSKKRAINIKKKQTPTPAYVSKSARFADAKEQVAAVLSSSPDAHDRAFVRVLRPDKIKGPLMSPTPRFKSTVFPGETTTMPSAHPSGDRYVSSKQHQLIHDAPDRFYDISPACRIPASTSRLGADCRHVARLCAQSAVHGRIVGHELQLSVLHDAIPEQSPVFRAFVRSSACVAAGRRPVLTTWTFVRSQEAAMVHNTPNLPILVSSTINSVGPGAYNVPSPTRPSTHDEMNFIMMPQHTDRFGLTGPNVGFIEARFRRFGVEPPPPRTPASPNARSPRTIAMSKIWKSAPNKALKVIKPIVHVGFLPLIIYLAMRQEPQITLWQVIFPLASPADPPMLTE</sequence>
<proteinExistence type="inferred from homology"/>
<keyword evidence="9" id="KW-0472">Membrane</keyword>
<evidence type="ECO:0000256" key="2">
    <source>
        <dbReference type="ARBA" id="ARBA00010917"/>
    </source>
</evidence>
<keyword evidence="6" id="KW-0653">Protein transport</keyword>
<dbReference type="GO" id="GO:0030150">
    <property type="term" value="P:protein import into mitochondrial matrix"/>
    <property type="evidence" value="ECO:0007669"/>
    <property type="project" value="InterPro"/>
</dbReference>
<protein>
    <recommendedName>
        <fullName evidence="12">Mitochondrial import receptor subunit TOM7</fullName>
    </recommendedName>
</protein>
<evidence type="ECO:0000256" key="9">
    <source>
        <dbReference type="ARBA" id="ARBA00023136"/>
    </source>
</evidence>
<dbReference type="Proteomes" id="UP001146120">
    <property type="component" value="Unassembled WGS sequence"/>
</dbReference>
<comment type="caution">
    <text evidence="10">The sequence shown here is derived from an EMBL/GenBank/DDBJ whole genome shotgun (WGS) entry which is preliminary data.</text>
</comment>
<name>A0AAV2Z0F7_9STRA</name>
<reference evidence="10" key="2">
    <citation type="journal article" date="2023" name="Microbiol Resour">
        <title>Decontamination and Annotation of the Draft Genome Sequence of the Oomycete Lagenidium giganteum ARSEF 373.</title>
        <authorList>
            <person name="Morgan W.R."/>
            <person name="Tartar A."/>
        </authorList>
    </citation>
    <scope>NUCLEOTIDE SEQUENCE</scope>
    <source>
        <strain evidence="10">ARSEF 373</strain>
    </source>
</reference>
<keyword evidence="7" id="KW-1133">Transmembrane helix</keyword>
<organism evidence="10 11">
    <name type="scientific">Lagenidium giganteum</name>
    <dbReference type="NCBI Taxonomy" id="4803"/>
    <lineage>
        <taxon>Eukaryota</taxon>
        <taxon>Sar</taxon>
        <taxon>Stramenopiles</taxon>
        <taxon>Oomycota</taxon>
        <taxon>Peronosporomycetes</taxon>
        <taxon>Pythiales</taxon>
        <taxon>Pythiaceae</taxon>
    </lineage>
</organism>
<dbReference type="EMBL" id="DAKRPA010000064">
    <property type="protein sequence ID" value="DBA00413.1"/>
    <property type="molecule type" value="Genomic_DNA"/>
</dbReference>
<comment type="similarity">
    <text evidence="2">Belongs to the Tom7 family.</text>
</comment>
<evidence type="ECO:0000256" key="8">
    <source>
        <dbReference type="ARBA" id="ARBA00023128"/>
    </source>
</evidence>
<accession>A0AAV2Z0F7</accession>
<keyword evidence="8" id="KW-0496">Mitochondrion</keyword>
<gene>
    <name evidence="10" type="ORF">N0F65_012944</name>
</gene>
<evidence type="ECO:0000256" key="4">
    <source>
        <dbReference type="ARBA" id="ARBA00022692"/>
    </source>
</evidence>
<evidence type="ECO:0000256" key="1">
    <source>
        <dbReference type="ARBA" id="ARBA00004572"/>
    </source>
</evidence>
<dbReference type="GO" id="GO:0005742">
    <property type="term" value="C:mitochondrial outer membrane translocase complex"/>
    <property type="evidence" value="ECO:0007669"/>
    <property type="project" value="InterPro"/>
</dbReference>
<keyword evidence="11" id="KW-1185">Reference proteome</keyword>
<keyword evidence="5" id="KW-1000">Mitochondrion outer membrane</keyword>